<comment type="caution">
    <text evidence="1">The sequence shown here is derived from an EMBL/GenBank/DDBJ whole genome shotgun (WGS) entry which is preliminary data.</text>
</comment>
<dbReference type="Proteomes" id="UP000636800">
    <property type="component" value="Chromosome 6"/>
</dbReference>
<evidence type="ECO:0000313" key="1">
    <source>
        <dbReference type="EMBL" id="KAG0476005.1"/>
    </source>
</evidence>
<dbReference type="EMBL" id="JADCNL010000006">
    <property type="protein sequence ID" value="KAG0476005.1"/>
    <property type="molecule type" value="Genomic_DNA"/>
</dbReference>
<keyword evidence="2" id="KW-1185">Reference proteome</keyword>
<organism evidence="1 2">
    <name type="scientific">Vanilla planifolia</name>
    <name type="common">Vanilla</name>
    <dbReference type="NCBI Taxonomy" id="51239"/>
    <lineage>
        <taxon>Eukaryota</taxon>
        <taxon>Viridiplantae</taxon>
        <taxon>Streptophyta</taxon>
        <taxon>Embryophyta</taxon>
        <taxon>Tracheophyta</taxon>
        <taxon>Spermatophyta</taxon>
        <taxon>Magnoliopsida</taxon>
        <taxon>Liliopsida</taxon>
        <taxon>Asparagales</taxon>
        <taxon>Orchidaceae</taxon>
        <taxon>Vanilloideae</taxon>
        <taxon>Vanilleae</taxon>
        <taxon>Vanilla</taxon>
    </lineage>
</organism>
<name>A0A835UXF4_VANPL</name>
<evidence type="ECO:0000313" key="2">
    <source>
        <dbReference type="Proteomes" id="UP000636800"/>
    </source>
</evidence>
<accession>A0A835UXF4</accession>
<sequence length="54" mass="6329">MDLATLWEKISGDVEKVDHRGLGCRFYSTNLIFYSLKQQNQLSEPQRPQLDVIF</sequence>
<reference evidence="1 2" key="1">
    <citation type="journal article" date="2020" name="Nat. Food">
        <title>A phased Vanilla planifolia genome enables genetic improvement of flavour and production.</title>
        <authorList>
            <person name="Hasing T."/>
            <person name="Tang H."/>
            <person name="Brym M."/>
            <person name="Khazi F."/>
            <person name="Huang T."/>
            <person name="Chambers A.H."/>
        </authorList>
    </citation>
    <scope>NUCLEOTIDE SEQUENCE [LARGE SCALE GENOMIC DNA]</scope>
    <source>
        <tissue evidence="1">Leaf</tissue>
    </source>
</reference>
<dbReference type="AlphaFoldDB" id="A0A835UXF4"/>
<proteinExistence type="predicted"/>
<gene>
    <name evidence="1" type="ORF">HPP92_012846</name>
</gene>
<protein>
    <submittedName>
        <fullName evidence="1">Uncharacterized protein</fullName>
    </submittedName>
</protein>
<dbReference type="OrthoDB" id="2402896at2759"/>